<sequence length="11" mass="1278">RESMSRGRTKA</sequence>
<name>A0A0D0VSX0_CRYGA</name>
<dbReference type="HOGENOM" id="CLU_3438074_0_0_1"/>
<feature type="non-terminal residue" evidence="1">
    <location>
        <position position="1"/>
    </location>
</feature>
<organism evidence="1">
    <name type="scientific">Cryptococcus bacillisporus CA1280</name>
    <dbReference type="NCBI Taxonomy" id="1296109"/>
    <lineage>
        <taxon>Eukaryota</taxon>
        <taxon>Fungi</taxon>
        <taxon>Dikarya</taxon>
        <taxon>Basidiomycota</taxon>
        <taxon>Agaricomycotina</taxon>
        <taxon>Tremellomycetes</taxon>
        <taxon>Tremellales</taxon>
        <taxon>Cryptococcaceae</taxon>
        <taxon>Cryptococcus</taxon>
        <taxon>Cryptococcus gattii species complex</taxon>
    </lineage>
</organism>
<accession>A0A0D0VSX0</accession>
<dbReference type="EMBL" id="KN847977">
    <property type="protein sequence ID" value="KIR48480.1"/>
    <property type="molecule type" value="Genomic_DNA"/>
</dbReference>
<reference evidence="1" key="1">
    <citation type="submission" date="2015-01" db="EMBL/GenBank/DDBJ databases">
        <title>The Genome Sequence of Cryptococcus gattii CA1280.</title>
        <authorList>
            <consortium name="The Broad Institute Genomics Platform"/>
            <person name="Cuomo C."/>
            <person name="Litvintseva A."/>
            <person name="Chen Y."/>
            <person name="Heitman J."/>
            <person name="Sun S."/>
            <person name="Springer D."/>
            <person name="Dromer F."/>
            <person name="Young S."/>
            <person name="Zeng Q."/>
            <person name="Gargeya S."/>
            <person name="Abouelleil A."/>
            <person name="Alvarado L."/>
            <person name="Chapman S.B."/>
            <person name="Gainer-Dewar J."/>
            <person name="Goldberg J."/>
            <person name="Griggs A."/>
            <person name="Gujja S."/>
            <person name="Hansen M."/>
            <person name="Howarth C."/>
            <person name="Imamovic A."/>
            <person name="Larimer J."/>
            <person name="Murphy C."/>
            <person name="Naylor J."/>
            <person name="Pearson M."/>
            <person name="Priest M."/>
            <person name="Roberts A."/>
            <person name="Saif S."/>
            <person name="Shea T."/>
            <person name="Sykes S."/>
            <person name="Wortman J."/>
            <person name="Nusbaum C."/>
            <person name="Birren B."/>
        </authorList>
    </citation>
    <scope>NUCLEOTIDE SEQUENCE [LARGE SCALE GENOMIC DNA]</scope>
    <source>
        <strain evidence="1">CA1280</strain>
    </source>
</reference>
<evidence type="ECO:0000313" key="1">
    <source>
        <dbReference type="EMBL" id="KIR48480.1"/>
    </source>
</evidence>
<protein>
    <submittedName>
        <fullName evidence="1">Uncharacterized protein</fullName>
    </submittedName>
</protein>
<gene>
    <name evidence="1" type="ORF">I312_02326</name>
</gene>
<proteinExistence type="predicted"/>